<comment type="caution">
    <text evidence="1">The sequence shown here is derived from an EMBL/GenBank/DDBJ whole genome shotgun (WGS) entry which is preliminary data.</text>
</comment>
<proteinExistence type="predicted"/>
<gene>
    <name evidence="1" type="ORF">Cba03nite_34230</name>
</gene>
<protein>
    <submittedName>
        <fullName evidence="1">Uncharacterized protein</fullName>
    </submittedName>
</protein>
<accession>A0A8J3JRV6</accession>
<dbReference type="EMBL" id="BONF01000017">
    <property type="protein sequence ID" value="GIF82074.1"/>
    <property type="molecule type" value="Genomic_DNA"/>
</dbReference>
<dbReference type="RefSeq" id="WP_203746839.1">
    <property type="nucleotide sequence ID" value="NZ_BONF01000017.1"/>
</dbReference>
<organism evidence="1 2">
    <name type="scientific">Catellatospora bangladeshensis</name>
    <dbReference type="NCBI Taxonomy" id="310355"/>
    <lineage>
        <taxon>Bacteria</taxon>
        <taxon>Bacillati</taxon>
        <taxon>Actinomycetota</taxon>
        <taxon>Actinomycetes</taxon>
        <taxon>Micromonosporales</taxon>
        <taxon>Micromonosporaceae</taxon>
        <taxon>Catellatospora</taxon>
    </lineage>
</organism>
<dbReference type="AlphaFoldDB" id="A0A8J3JRV6"/>
<reference evidence="1 2" key="1">
    <citation type="submission" date="2021-01" db="EMBL/GenBank/DDBJ databases">
        <title>Whole genome shotgun sequence of Catellatospora bangladeshensis NBRC 107357.</title>
        <authorList>
            <person name="Komaki H."/>
            <person name="Tamura T."/>
        </authorList>
    </citation>
    <scope>NUCLEOTIDE SEQUENCE [LARGE SCALE GENOMIC DNA]</scope>
    <source>
        <strain evidence="1 2">NBRC 107357</strain>
    </source>
</reference>
<evidence type="ECO:0000313" key="2">
    <source>
        <dbReference type="Proteomes" id="UP000601223"/>
    </source>
</evidence>
<name>A0A8J3JRV6_9ACTN</name>
<sequence length="131" mass="14894">MQELGELSHEEECLLINASEHDLLPGTLWDWLPDLELVDKLPRLPVLAEALLGLIDRGLIESRRITPELDRAGRYDVVSRADLDELLADPANWQYTERGWDERDEGLCIVLVHVRQAVLGQLAADNDDQRC</sequence>
<keyword evidence="2" id="KW-1185">Reference proteome</keyword>
<dbReference type="Proteomes" id="UP000601223">
    <property type="component" value="Unassembled WGS sequence"/>
</dbReference>
<evidence type="ECO:0000313" key="1">
    <source>
        <dbReference type="EMBL" id="GIF82074.1"/>
    </source>
</evidence>